<evidence type="ECO:0000259" key="3">
    <source>
        <dbReference type="Pfam" id="PF00881"/>
    </source>
</evidence>
<dbReference type="KEGG" id="xyl:ET495_10495"/>
<dbReference type="CDD" id="cd02062">
    <property type="entry name" value="Nitro_FMN_reductase"/>
    <property type="match status" value="1"/>
</dbReference>
<dbReference type="Pfam" id="PF00881">
    <property type="entry name" value="Nitroreductase"/>
    <property type="match status" value="2"/>
</dbReference>
<keyword evidence="5" id="KW-1185">Reference proteome</keyword>
<reference evidence="4 5" key="1">
    <citation type="submission" date="2019-01" db="EMBL/GenBank/DDBJ databases">
        <title>Genome sequencing of strain 2JSPR-7.</title>
        <authorList>
            <person name="Heo J."/>
            <person name="Kim S.-J."/>
            <person name="Kim J.-S."/>
            <person name="Hong S.-B."/>
            <person name="Kwon S.-W."/>
        </authorList>
    </citation>
    <scope>NUCLEOTIDE SEQUENCE [LARGE SCALE GENOMIC DNA]</scope>
    <source>
        <strain evidence="4 5">2JSPR-7</strain>
    </source>
</reference>
<dbReference type="OrthoDB" id="9811182at2"/>
<dbReference type="Proteomes" id="UP000291758">
    <property type="component" value="Chromosome"/>
</dbReference>
<dbReference type="GO" id="GO:0016491">
    <property type="term" value="F:oxidoreductase activity"/>
    <property type="evidence" value="ECO:0007669"/>
    <property type="project" value="UniProtKB-KW"/>
</dbReference>
<dbReference type="PANTHER" id="PTHR43673">
    <property type="entry name" value="NAD(P)H NITROREDUCTASE YDGI-RELATED"/>
    <property type="match status" value="1"/>
</dbReference>
<protein>
    <submittedName>
        <fullName evidence="4">Nitroreductase family protein</fullName>
    </submittedName>
</protein>
<name>A0A4P6EZV2_9MICO</name>
<evidence type="ECO:0000256" key="2">
    <source>
        <dbReference type="ARBA" id="ARBA00023002"/>
    </source>
</evidence>
<feature type="domain" description="Nitroreductase" evidence="3">
    <location>
        <begin position="36"/>
        <end position="88"/>
    </location>
</feature>
<dbReference type="InterPro" id="IPR000415">
    <property type="entry name" value="Nitroreductase-like"/>
</dbReference>
<dbReference type="InterPro" id="IPR029479">
    <property type="entry name" value="Nitroreductase"/>
</dbReference>
<comment type="similarity">
    <text evidence="1">Belongs to the nitroreductase family.</text>
</comment>
<evidence type="ECO:0000313" key="5">
    <source>
        <dbReference type="Proteomes" id="UP000291758"/>
    </source>
</evidence>
<sequence length="207" mass="22353">MSAVIDAGASDAGICAVNRKSVLAAVAGIREDFFLTRRSVRQFSAVPVSDAEIRRAVRIAATAPADGDRRFFKVHVFTRRGVIARLLAAHRGAYGFVSELRGLAVITTTRPVGPDASERRDMWVDGGFFAMSFVYGLHAQGLGSVVLNGTPDDSVLRARVPLADDESVVCLVGFGNLRDRYPVACSARPEVDDILLTHTGTVRPRLR</sequence>
<keyword evidence="2" id="KW-0560">Oxidoreductase</keyword>
<dbReference type="EMBL" id="CP035495">
    <property type="protein sequence ID" value="QAY63608.1"/>
    <property type="molecule type" value="Genomic_DNA"/>
</dbReference>
<evidence type="ECO:0000256" key="1">
    <source>
        <dbReference type="ARBA" id="ARBA00007118"/>
    </source>
</evidence>
<dbReference type="SUPFAM" id="SSF55469">
    <property type="entry name" value="FMN-dependent nitroreductase-like"/>
    <property type="match status" value="1"/>
</dbReference>
<evidence type="ECO:0000313" key="4">
    <source>
        <dbReference type="EMBL" id="QAY63608.1"/>
    </source>
</evidence>
<gene>
    <name evidence="4" type="ORF">ET495_10495</name>
</gene>
<dbReference type="RefSeq" id="WP_129204770.1">
    <property type="nucleotide sequence ID" value="NZ_CP035495.1"/>
</dbReference>
<organism evidence="4 5">
    <name type="scientific">Xylanimonas allomyrinae</name>
    <dbReference type="NCBI Taxonomy" id="2509459"/>
    <lineage>
        <taxon>Bacteria</taxon>
        <taxon>Bacillati</taxon>
        <taxon>Actinomycetota</taxon>
        <taxon>Actinomycetes</taxon>
        <taxon>Micrococcales</taxon>
        <taxon>Promicromonosporaceae</taxon>
        <taxon>Xylanimonas</taxon>
    </lineage>
</organism>
<feature type="domain" description="Nitroreductase" evidence="3">
    <location>
        <begin position="112"/>
        <end position="175"/>
    </location>
</feature>
<dbReference type="Gene3D" id="3.40.109.10">
    <property type="entry name" value="NADH Oxidase"/>
    <property type="match status" value="1"/>
</dbReference>
<accession>A0A4P6EZV2</accession>
<dbReference type="AlphaFoldDB" id="A0A4P6EZV2"/>
<proteinExistence type="inferred from homology"/>
<dbReference type="PANTHER" id="PTHR43673:SF10">
    <property type="entry name" value="NADH DEHYDROGENASE_NAD(P)H NITROREDUCTASE XCC3605-RELATED"/>
    <property type="match status" value="1"/>
</dbReference>